<dbReference type="SMART" id="SM00470">
    <property type="entry name" value="ParB"/>
    <property type="match status" value="1"/>
</dbReference>
<evidence type="ECO:0000313" key="2">
    <source>
        <dbReference type="EMBL" id="QIP06549.1"/>
    </source>
</evidence>
<evidence type="ECO:0000259" key="1">
    <source>
        <dbReference type="SMART" id="SM00470"/>
    </source>
</evidence>
<proteinExistence type="predicted"/>
<protein>
    <submittedName>
        <fullName evidence="2">ParB N-terminal domain-containing protein</fullName>
    </submittedName>
</protein>
<feature type="domain" description="ParB-like N-terminal" evidence="1">
    <location>
        <begin position="82"/>
        <end position="168"/>
    </location>
</feature>
<gene>
    <name evidence="2" type="ORF">HAV00_09965</name>
</gene>
<name>A0A6G9A2I5_9BRAD</name>
<reference evidence="2 3" key="1">
    <citation type="journal article" date="2020" name="Int. J. Syst. Evol. Microbiol.">
        <title>Description and complete genome sequences of Bradyrhizobium symbiodeficiens sp. nov., a non-symbiotic bacterium associated with legumes native to Canada.</title>
        <authorList>
            <person name="Bromfield E.S.P."/>
            <person name="Cloutier S."/>
            <person name="Nguyen H.D.T."/>
        </authorList>
    </citation>
    <scope>NUCLEOTIDE SEQUENCE [LARGE SCALE GENOMIC DNA]</scope>
    <source>
        <strain evidence="2 3">101S1MB</strain>
    </source>
</reference>
<evidence type="ECO:0000313" key="3">
    <source>
        <dbReference type="Proteomes" id="UP000500895"/>
    </source>
</evidence>
<dbReference type="SUPFAM" id="SSF110849">
    <property type="entry name" value="ParB/Sulfiredoxin"/>
    <property type="match status" value="1"/>
</dbReference>
<dbReference type="InterPro" id="IPR003115">
    <property type="entry name" value="ParB_N"/>
</dbReference>
<dbReference type="EMBL" id="CP050066">
    <property type="protein sequence ID" value="QIP06549.1"/>
    <property type="molecule type" value="Genomic_DNA"/>
</dbReference>
<dbReference type="InterPro" id="IPR036086">
    <property type="entry name" value="ParB/Sulfiredoxin_sf"/>
</dbReference>
<dbReference type="AlphaFoldDB" id="A0A6G9A2I5"/>
<sequence length="430" mass="47280">MAYEVKLTAPAEREAIIAKSIKTPERYLPFHHFRDKAYDLPVIRVPADVPVYRMENYRTYTDQHEYLAKDKLPPNYFLSGQEVESVQQVQHGILAKLARKSVADSVVAVIKVLEREGQTEPLLVTATGVVVNGNRRLAGLRELGIGYVEVMVLPADASADEIVDIEASLQGKPETKLDYDWIGDAQLINRLLSMGRTARQVADQLQRPVKEIENARAALAEADLYLKEWAKAEGEYGRISEDAEQLFADLPKRLEKKDAKLAQASRVIAWSLFDNRSKLSGRVYNYNAAFGNLAADVLERTAATLGLPTKSAKKPEAPDTDDFDIDVDDDADEWSQYDAVVGALSDEATREDAVESLIEASLTSIEVAKGQKDSESALKALSEANSKLVSVDLTRAGVNTYGGIRKQLEAIESLTGKLKAKLTELESGGG</sequence>
<organism evidence="2 3">
    <name type="scientific">Bradyrhizobium symbiodeficiens</name>
    <dbReference type="NCBI Taxonomy" id="1404367"/>
    <lineage>
        <taxon>Bacteria</taxon>
        <taxon>Pseudomonadati</taxon>
        <taxon>Pseudomonadota</taxon>
        <taxon>Alphaproteobacteria</taxon>
        <taxon>Hyphomicrobiales</taxon>
        <taxon>Nitrobacteraceae</taxon>
        <taxon>Bradyrhizobium</taxon>
    </lineage>
</organism>
<dbReference type="RefSeq" id="WP_166467503.1">
    <property type="nucleotide sequence ID" value="NZ_CP050066.2"/>
</dbReference>
<accession>A0A6G9A2I5</accession>
<dbReference type="Proteomes" id="UP000500895">
    <property type="component" value="Chromosome"/>
</dbReference>